<accession>A0A1B2EMX1</accession>
<dbReference type="EMBL" id="CP016616">
    <property type="protein sequence ID" value="ANY81323.1"/>
    <property type="molecule type" value="Genomic_DNA"/>
</dbReference>
<sequence>MFEIEGNEFTDTDQMLLTADRLERLATNLRAIHAGAGPTEDDLANAPVIENWATEYLPAKVLFGRVASNLPGKYLGFCSTDLWVLAEPRGWALTLERWYRLGSPERRQD</sequence>
<evidence type="ECO:0000313" key="1">
    <source>
        <dbReference type="EMBL" id="ANY81323.1"/>
    </source>
</evidence>
<dbReference type="KEGG" id="moc:BB934_26435"/>
<dbReference type="RefSeq" id="WP_099512387.1">
    <property type="nucleotide sequence ID" value="NZ_CP016616.1"/>
</dbReference>
<dbReference type="OrthoDB" id="7994864at2"/>
<dbReference type="InterPro" id="IPR046574">
    <property type="entry name" value="DUF6634"/>
</dbReference>
<name>A0A1B2EMX1_9HYPH</name>
<dbReference type="AlphaFoldDB" id="A0A1B2EMX1"/>
<gene>
    <name evidence="1" type="ORF">BB934_26435</name>
</gene>
<proteinExistence type="predicted"/>
<protein>
    <submittedName>
        <fullName evidence="1">Uncharacterized protein</fullName>
    </submittedName>
</protein>
<organism evidence="1">
    <name type="scientific">Microvirga ossetica</name>
    <dbReference type="NCBI Taxonomy" id="1882682"/>
    <lineage>
        <taxon>Bacteria</taxon>
        <taxon>Pseudomonadati</taxon>
        <taxon>Pseudomonadota</taxon>
        <taxon>Alphaproteobacteria</taxon>
        <taxon>Hyphomicrobiales</taxon>
        <taxon>Methylobacteriaceae</taxon>
        <taxon>Microvirga</taxon>
    </lineage>
</organism>
<dbReference type="Pfam" id="PF20339">
    <property type="entry name" value="DUF6634"/>
    <property type="match status" value="1"/>
</dbReference>
<reference evidence="1" key="1">
    <citation type="submission" date="2016-07" db="EMBL/GenBank/DDBJ databases">
        <title>Microvirga ossetica sp. nov. a new species of rhizobia isolated from root nodules of the legume species Vicia alpestris Steven originated from North Ossetia region in the Caucasus.</title>
        <authorList>
            <person name="Safronova V.I."/>
            <person name="Kuznetsova I.G."/>
            <person name="Sazanova A.L."/>
            <person name="Belimov A."/>
            <person name="Andronov E."/>
            <person name="Osledkin Y.S."/>
            <person name="Onishchuk O.P."/>
            <person name="Kurchak O.N."/>
            <person name="Shaposhnikov A.I."/>
            <person name="Willems A."/>
            <person name="Tikhonovich I.A."/>
        </authorList>
    </citation>
    <scope>NUCLEOTIDE SEQUENCE [LARGE SCALE GENOMIC DNA]</scope>
    <source>
        <strain evidence="1">V5/3M</strain>
    </source>
</reference>